<dbReference type="OrthoDB" id="9811746at2"/>
<dbReference type="AlphaFoldDB" id="M2Z0H4"/>
<name>M2Z0H4_9PROT</name>
<comment type="caution">
    <text evidence="2">The sequence shown here is derived from an EMBL/GenBank/DDBJ whole genome shotgun (WGS) entry which is preliminary data.</text>
</comment>
<keyword evidence="3" id="KW-1185">Reference proteome</keyword>
<dbReference type="RefSeq" id="WP_008621914.1">
    <property type="nucleotide sequence ID" value="NZ_AONQ01000106.1"/>
</dbReference>
<dbReference type="InterPro" id="IPR036490">
    <property type="entry name" value="ThsB_TIR-like_sf"/>
</dbReference>
<dbReference type="STRING" id="1244869.H261_21773"/>
<protein>
    <recommendedName>
        <fullName evidence="1">Thoeris protein ThsB TIR-like domain-containing protein</fullName>
    </recommendedName>
</protein>
<evidence type="ECO:0000259" key="1">
    <source>
        <dbReference type="Pfam" id="PF08937"/>
    </source>
</evidence>
<gene>
    <name evidence="2" type="ORF">H261_21773</name>
</gene>
<proteinExistence type="predicted"/>
<accession>M2Z0H4</accession>
<dbReference type="Proteomes" id="UP000011744">
    <property type="component" value="Unassembled WGS sequence"/>
</dbReference>
<reference evidence="2 3" key="1">
    <citation type="journal article" date="2014" name="Genome Announc.">
        <title>Draft Genome Sequence of Magnetospirillum sp. Strain SO-1, a Freshwater Magnetotactic Bacterium Isolated from the Ol'khovka River, Russia.</title>
        <authorList>
            <person name="Grouzdev D.S."/>
            <person name="Dziuba M.V."/>
            <person name="Sukhacheva M.S."/>
            <person name="Mardanov A.V."/>
            <person name="Beletskiy A.V."/>
            <person name="Kuznetsov B.B."/>
            <person name="Skryabin K.G."/>
        </authorList>
    </citation>
    <scope>NUCLEOTIDE SEQUENCE [LARGE SCALE GENOMIC DNA]</scope>
    <source>
        <strain evidence="2 3">SO-1</strain>
    </source>
</reference>
<dbReference type="Pfam" id="PF08937">
    <property type="entry name" value="ThsB_TIR"/>
    <property type="match status" value="1"/>
</dbReference>
<sequence>MVCKVFFSFHYDDVARANVVRNSDVIARQYERGARFYDKSLWEEAKKQGVPAIKRMINGALDGSSVTCVLIGQETWQRPWVRYEILKSVARGNGILGVQIHDVGFGSSGGLSSLAQALAPQPPQFSGGLFGLGAFPPSRPTGLLSATLLGGDTFASSAPTPGPNPFRSLGYTIDRSSGMVTFHEIGPDNQWRQFQNLDPVPLTSLSWLAAKKDADNLENQFPVYSWKLNSGYQQFPSWTEAAARKVGR</sequence>
<evidence type="ECO:0000313" key="2">
    <source>
        <dbReference type="EMBL" id="EME67780.1"/>
    </source>
</evidence>
<dbReference type="InterPro" id="IPR015032">
    <property type="entry name" value="ThsB__TIR-like_domain"/>
</dbReference>
<dbReference type="SUPFAM" id="SSF52206">
    <property type="entry name" value="Hypothetical protein MTH538"/>
    <property type="match status" value="1"/>
</dbReference>
<evidence type="ECO:0000313" key="3">
    <source>
        <dbReference type="Proteomes" id="UP000011744"/>
    </source>
</evidence>
<dbReference type="EMBL" id="AONQ01000106">
    <property type="protein sequence ID" value="EME67780.1"/>
    <property type="molecule type" value="Genomic_DNA"/>
</dbReference>
<feature type="domain" description="Thoeris protein ThsB TIR-like" evidence="1">
    <location>
        <begin position="6"/>
        <end position="102"/>
    </location>
</feature>
<dbReference type="eggNOG" id="ENOG5032RJ7">
    <property type="taxonomic scope" value="Bacteria"/>
</dbReference>
<organism evidence="2 3">
    <name type="scientific">Paramagnetospirillum caucaseum</name>
    <dbReference type="NCBI Taxonomy" id="1244869"/>
    <lineage>
        <taxon>Bacteria</taxon>
        <taxon>Pseudomonadati</taxon>
        <taxon>Pseudomonadota</taxon>
        <taxon>Alphaproteobacteria</taxon>
        <taxon>Rhodospirillales</taxon>
        <taxon>Magnetospirillaceae</taxon>
        <taxon>Paramagnetospirillum</taxon>
    </lineage>
</organism>